<dbReference type="GeneID" id="98002474"/>
<dbReference type="PANTHER" id="PTHR35007">
    <property type="entry name" value="INTEGRAL MEMBRANE PROTEIN-RELATED"/>
    <property type="match status" value="1"/>
</dbReference>
<reference evidence="8 9" key="1">
    <citation type="submission" date="2008-10" db="EMBL/GenBank/DDBJ databases">
        <title>Draft genome sequence of Collinsella stercoris (DSM 13279).</title>
        <authorList>
            <person name="Sudarsanam P."/>
            <person name="Ley R."/>
            <person name="Guruge J."/>
            <person name="Turnbaugh P.J."/>
            <person name="Mahowald M."/>
            <person name="Liep D."/>
            <person name="Gordon J."/>
        </authorList>
    </citation>
    <scope>NUCLEOTIDE SEQUENCE [LARGE SCALE GENOMIC DNA]</scope>
    <source>
        <strain evidence="8 9">DSM 13279</strain>
    </source>
</reference>
<dbReference type="Proteomes" id="UP000003560">
    <property type="component" value="Unassembled WGS sequence"/>
</dbReference>
<dbReference type="EMBL" id="ABXJ01000006">
    <property type="protein sequence ID" value="EEA91713.1"/>
    <property type="molecule type" value="Genomic_DNA"/>
</dbReference>
<feature type="transmembrane region" description="Helical" evidence="6">
    <location>
        <begin position="198"/>
        <end position="216"/>
    </location>
</feature>
<dbReference type="STRING" id="445975.COLSTE_00055"/>
<keyword evidence="2" id="KW-1003">Cell membrane</keyword>
<evidence type="ECO:0000256" key="6">
    <source>
        <dbReference type="SAM" id="Phobius"/>
    </source>
</evidence>
<sequence length="254" mass="26929">MATIVSLLVGALVAASALGFMDEGRAHGEGAGDIARVQERARRSFRRARRSVERARALVERGLAEHGVMTSRRRAERERIERAMPEAFGALAFSLGSGLSLAQAMQYVGGRSEEPVRTEFLHASALMTCGVSSVDALDELVTRLNAPALDLVVLALKVSRKTGASLTGLLSEAAGLVGERIELARNLEVKTAQVRMSARLVAGMPVIMVGFLSLVSRDFRAGVATGPGIGSLAVALALNIAAWLVIRKIMQVDA</sequence>
<comment type="caution">
    <text evidence="8">The sequence shown here is derived from an EMBL/GenBank/DDBJ whole genome shotgun (WGS) entry which is preliminary data.</text>
</comment>
<name>B6G7L6_9ACTN</name>
<dbReference type="HOGENOM" id="CLU_1092862_0_0_11"/>
<dbReference type="GO" id="GO:0005886">
    <property type="term" value="C:plasma membrane"/>
    <property type="evidence" value="ECO:0007669"/>
    <property type="project" value="UniProtKB-SubCell"/>
</dbReference>
<gene>
    <name evidence="8" type="ORF">COLSTE_00055</name>
</gene>
<protein>
    <submittedName>
        <fullName evidence="8">Bacterial type II secretion system domain protein F</fullName>
    </submittedName>
</protein>
<reference evidence="8 9" key="2">
    <citation type="submission" date="2008-10" db="EMBL/GenBank/DDBJ databases">
        <authorList>
            <person name="Fulton L."/>
            <person name="Clifton S."/>
            <person name="Fulton B."/>
            <person name="Xu J."/>
            <person name="Minx P."/>
            <person name="Pepin K.H."/>
            <person name="Johnson M."/>
            <person name="Thiruvilangam P."/>
            <person name="Bhonagiri V."/>
            <person name="Nash W.E."/>
            <person name="Mardis E.R."/>
            <person name="Wilson R.K."/>
        </authorList>
    </citation>
    <scope>NUCLEOTIDE SEQUENCE [LARGE SCALE GENOMIC DNA]</scope>
    <source>
        <strain evidence="8 9">DSM 13279</strain>
    </source>
</reference>
<dbReference type="eggNOG" id="COG4965">
    <property type="taxonomic scope" value="Bacteria"/>
</dbReference>
<organism evidence="8 9">
    <name type="scientific">Collinsella stercoris DSM 13279</name>
    <dbReference type="NCBI Taxonomy" id="445975"/>
    <lineage>
        <taxon>Bacteria</taxon>
        <taxon>Bacillati</taxon>
        <taxon>Actinomycetota</taxon>
        <taxon>Coriobacteriia</taxon>
        <taxon>Coriobacteriales</taxon>
        <taxon>Coriobacteriaceae</taxon>
        <taxon>Collinsella</taxon>
    </lineage>
</organism>
<proteinExistence type="predicted"/>
<evidence type="ECO:0000256" key="1">
    <source>
        <dbReference type="ARBA" id="ARBA00004651"/>
    </source>
</evidence>
<keyword evidence="5 6" id="KW-0472">Membrane</keyword>
<evidence type="ECO:0000313" key="8">
    <source>
        <dbReference type="EMBL" id="EEA91713.1"/>
    </source>
</evidence>
<dbReference type="AlphaFoldDB" id="B6G7L6"/>
<evidence type="ECO:0000259" key="7">
    <source>
        <dbReference type="Pfam" id="PF00482"/>
    </source>
</evidence>
<feature type="transmembrane region" description="Helical" evidence="6">
    <location>
        <begin position="228"/>
        <end position="246"/>
    </location>
</feature>
<dbReference type="PANTHER" id="PTHR35007:SF1">
    <property type="entry name" value="PILUS ASSEMBLY PROTEIN"/>
    <property type="match status" value="1"/>
</dbReference>
<dbReference type="OrthoDB" id="3173358at2"/>
<keyword evidence="9" id="KW-1185">Reference proteome</keyword>
<evidence type="ECO:0000256" key="3">
    <source>
        <dbReference type="ARBA" id="ARBA00022692"/>
    </source>
</evidence>
<dbReference type="Pfam" id="PF00482">
    <property type="entry name" value="T2SSF"/>
    <property type="match status" value="1"/>
</dbReference>
<accession>B6G7L6</accession>
<evidence type="ECO:0000256" key="4">
    <source>
        <dbReference type="ARBA" id="ARBA00022989"/>
    </source>
</evidence>
<feature type="domain" description="Type II secretion system protein GspF" evidence="7">
    <location>
        <begin position="91"/>
        <end position="212"/>
    </location>
</feature>
<keyword evidence="4 6" id="KW-1133">Transmembrane helix</keyword>
<dbReference type="RefSeq" id="WP_006719402.1">
    <property type="nucleotide sequence ID" value="NZ_CP085935.1"/>
</dbReference>
<evidence type="ECO:0000313" key="9">
    <source>
        <dbReference type="Proteomes" id="UP000003560"/>
    </source>
</evidence>
<evidence type="ECO:0000256" key="2">
    <source>
        <dbReference type="ARBA" id="ARBA00022475"/>
    </source>
</evidence>
<keyword evidence="3 6" id="KW-0812">Transmembrane</keyword>
<comment type="subcellular location">
    <subcellularLocation>
        <location evidence="1">Cell membrane</location>
        <topology evidence="1">Multi-pass membrane protein</topology>
    </subcellularLocation>
</comment>
<evidence type="ECO:0000256" key="5">
    <source>
        <dbReference type="ARBA" id="ARBA00023136"/>
    </source>
</evidence>
<dbReference type="InterPro" id="IPR018076">
    <property type="entry name" value="T2SS_GspF_dom"/>
</dbReference>